<keyword evidence="3" id="KW-0464">Manganese</keyword>
<comment type="caution">
    <text evidence="5">The sequence shown here is derived from an EMBL/GenBank/DDBJ whole genome shotgun (WGS) entry which is preliminary data.</text>
</comment>
<protein>
    <submittedName>
        <fullName evidence="5">Arginase family protein</fullName>
    </submittedName>
</protein>
<comment type="similarity">
    <text evidence="4">Belongs to the arginase family.</text>
</comment>
<gene>
    <name evidence="5" type="ORF">MNO81_22500</name>
</gene>
<evidence type="ECO:0000256" key="3">
    <source>
        <dbReference type="ARBA" id="ARBA00023211"/>
    </source>
</evidence>
<evidence type="ECO:0000256" key="4">
    <source>
        <dbReference type="PROSITE-ProRule" id="PRU00742"/>
    </source>
</evidence>
<dbReference type="RefSeq" id="WP_278222916.1">
    <property type="nucleotide sequence ID" value="NZ_JAKZMO010000022.1"/>
</dbReference>
<keyword evidence="6" id="KW-1185">Reference proteome</keyword>
<sequence length="312" mass="33277">MSVDSVTPYSIELIGVPFDGYGRPGNQAKAARVLHHAGLADAFDHHHVTTHDLELPEPDRRRGASTGLINETALLAMTDALNIRVGEAVVAGRFPVVYGGDCSSLFGIVTGLRDHVGEVGLVFVDGHEDTMPLDVSEDGEAANAEIGLLLGLTGRLLAGDLGDRLPALRPEHLIVLGPRDDAWRRRFNVGTLADSGVWLAPLAEVADDPAGVGRAAMTELAAHVDRWWLHIDLDVLDPVDFPAQGLPDVADEPGGLTWDQLTDLVVSLFGSPAHCVGASLAIYDPDQDHDRTDAAKIVQFVRNALARTTLSP</sequence>
<name>A0ABT6GWS6_MYCGU</name>
<dbReference type="Pfam" id="PF00491">
    <property type="entry name" value="Arginase"/>
    <property type="match status" value="1"/>
</dbReference>
<dbReference type="Gene3D" id="3.40.800.10">
    <property type="entry name" value="Ureohydrolase domain"/>
    <property type="match status" value="1"/>
</dbReference>
<proteinExistence type="inferred from homology"/>
<dbReference type="PANTHER" id="PTHR43782:SF3">
    <property type="entry name" value="ARGINASE"/>
    <property type="match status" value="1"/>
</dbReference>
<evidence type="ECO:0000313" key="5">
    <source>
        <dbReference type="EMBL" id="MDG5485571.1"/>
    </source>
</evidence>
<dbReference type="InterPro" id="IPR023696">
    <property type="entry name" value="Ureohydrolase_dom_sf"/>
</dbReference>
<dbReference type="PROSITE" id="PS51409">
    <property type="entry name" value="ARGINASE_2"/>
    <property type="match status" value="1"/>
</dbReference>
<dbReference type="PANTHER" id="PTHR43782">
    <property type="entry name" value="ARGINASE"/>
    <property type="match status" value="1"/>
</dbReference>
<keyword evidence="1" id="KW-0479">Metal-binding</keyword>
<evidence type="ECO:0000256" key="1">
    <source>
        <dbReference type="ARBA" id="ARBA00022723"/>
    </source>
</evidence>
<dbReference type="EMBL" id="JAKZMO010000022">
    <property type="protein sequence ID" value="MDG5485571.1"/>
    <property type="molecule type" value="Genomic_DNA"/>
</dbReference>
<keyword evidence="2" id="KW-0378">Hydrolase</keyword>
<evidence type="ECO:0000256" key="2">
    <source>
        <dbReference type="ARBA" id="ARBA00022801"/>
    </source>
</evidence>
<accession>A0ABT6GWS6</accession>
<dbReference type="InterPro" id="IPR006035">
    <property type="entry name" value="Ureohydrolase"/>
</dbReference>
<dbReference type="SUPFAM" id="SSF52768">
    <property type="entry name" value="Arginase/deacetylase"/>
    <property type="match status" value="1"/>
</dbReference>
<organism evidence="5 6">
    <name type="scientific">Mycolicibacterium gadium</name>
    <name type="common">Mycobacterium gadium</name>
    <dbReference type="NCBI Taxonomy" id="1794"/>
    <lineage>
        <taxon>Bacteria</taxon>
        <taxon>Bacillati</taxon>
        <taxon>Actinomycetota</taxon>
        <taxon>Actinomycetes</taxon>
        <taxon>Mycobacteriales</taxon>
        <taxon>Mycobacteriaceae</taxon>
        <taxon>Mycolicibacterium</taxon>
    </lineage>
</organism>
<evidence type="ECO:0000313" key="6">
    <source>
        <dbReference type="Proteomes" id="UP001154266"/>
    </source>
</evidence>
<dbReference type="Proteomes" id="UP001154266">
    <property type="component" value="Unassembled WGS sequence"/>
</dbReference>
<reference evidence="5" key="1">
    <citation type="journal article" date="2023" name="Environ. Microbiol.">
        <title>The 2-methylpropene degradation pathway in Mycobacteriaceae family strains.</title>
        <authorList>
            <person name="Helbich S."/>
            <person name="Barrantes I."/>
            <person name="Dos Anjos Borges L.G."/>
            <person name="Pieper D.H."/>
            <person name="Vainshtein Y."/>
            <person name="Sohn K."/>
            <person name="Engesser K.H."/>
        </authorList>
    </citation>
    <scope>NUCLEOTIDE SEQUENCE</scope>
    <source>
        <strain evidence="5">IBE100</strain>
    </source>
</reference>